<keyword evidence="1" id="KW-1133">Transmembrane helix</keyword>
<dbReference type="Proteomes" id="UP000199682">
    <property type="component" value="Unassembled WGS sequence"/>
</dbReference>
<accession>A0A1G8QLC3</accession>
<evidence type="ECO:0000313" key="3">
    <source>
        <dbReference type="Proteomes" id="UP000199682"/>
    </source>
</evidence>
<name>A0A1G8QLC3_9PSEU</name>
<protein>
    <submittedName>
        <fullName evidence="2">Uncharacterized protein</fullName>
    </submittedName>
</protein>
<keyword evidence="1" id="KW-0472">Membrane</keyword>
<reference evidence="3" key="1">
    <citation type="submission" date="2016-10" db="EMBL/GenBank/DDBJ databases">
        <authorList>
            <person name="Varghese N."/>
            <person name="Submissions S."/>
        </authorList>
    </citation>
    <scope>NUCLEOTIDE SEQUENCE [LARGE SCALE GENOMIC DNA]</scope>
    <source>
        <strain evidence="3">DSM 44796</strain>
    </source>
</reference>
<dbReference type="EMBL" id="FNET01000001">
    <property type="protein sequence ID" value="SDJ05466.1"/>
    <property type="molecule type" value="Genomic_DNA"/>
</dbReference>
<sequence>MSYVVLVLFVASVLVGIGALGAMLKKKEPFYGVVGLVTICVPSSLLAFLYLAVA</sequence>
<evidence type="ECO:0000313" key="2">
    <source>
        <dbReference type="EMBL" id="SDJ05466.1"/>
    </source>
</evidence>
<dbReference type="RefSeq" id="WP_176929410.1">
    <property type="nucleotide sequence ID" value="NZ_FNET01000001.1"/>
</dbReference>
<evidence type="ECO:0000256" key="1">
    <source>
        <dbReference type="SAM" id="Phobius"/>
    </source>
</evidence>
<keyword evidence="1" id="KW-0812">Transmembrane</keyword>
<dbReference type="AlphaFoldDB" id="A0A1G8QLC3"/>
<gene>
    <name evidence="2" type="ORF">SAMN04488074_101386</name>
</gene>
<proteinExistence type="predicted"/>
<organism evidence="2 3">
    <name type="scientific">Lentzea albidocapillata subsp. violacea</name>
    <dbReference type="NCBI Taxonomy" id="128104"/>
    <lineage>
        <taxon>Bacteria</taxon>
        <taxon>Bacillati</taxon>
        <taxon>Actinomycetota</taxon>
        <taxon>Actinomycetes</taxon>
        <taxon>Pseudonocardiales</taxon>
        <taxon>Pseudonocardiaceae</taxon>
        <taxon>Lentzea</taxon>
    </lineage>
</organism>
<feature type="transmembrane region" description="Helical" evidence="1">
    <location>
        <begin position="31"/>
        <end position="53"/>
    </location>
</feature>